<dbReference type="SUPFAM" id="SSF51905">
    <property type="entry name" value="FAD/NAD(P)-binding domain"/>
    <property type="match status" value="1"/>
</dbReference>
<keyword evidence="10" id="KW-1185">Reference proteome</keyword>
<dbReference type="GO" id="GO:0005743">
    <property type="term" value="C:mitochondrial inner membrane"/>
    <property type="evidence" value="ECO:0000318"/>
    <property type="project" value="GO_Central"/>
</dbReference>
<dbReference type="SUPFAM" id="SSF54373">
    <property type="entry name" value="FAD-linked reductases, C-terminal domain"/>
    <property type="match status" value="1"/>
</dbReference>
<evidence type="ECO:0000256" key="6">
    <source>
        <dbReference type="RuleBase" id="RU003968"/>
    </source>
</evidence>
<evidence type="ECO:0000259" key="8">
    <source>
        <dbReference type="PROSITE" id="PS00624"/>
    </source>
</evidence>
<evidence type="ECO:0000259" key="7">
    <source>
        <dbReference type="PROSITE" id="PS00623"/>
    </source>
</evidence>
<dbReference type="InParanoid" id="F6V6J6"/>
<feature type="domain" description="Glucose-methanol-choline oxidoreductase N-terminal" evidence="8">
    <location>
        <begin position="268"/>
        <end position="282"/>
    </location>
</feature>
<dbReference type="InterPro" id="IPR012132">
    <property type="entry name" value="GMC_OxRdtase"/>
</dbReference>
<comment type="similarity">
    <text evidence="2 6">Belongs to the GMC oxidoreductase family.</text>
</comment>
<evidence type="ECO:0000256" key="4">
    <source>
        <dbReference type="ARBA" id="ARBA00022827"/>
    </source>
</evidence>
<dbReference type="GO" id="GO:0008812">
    <property type="term" value="F:choline dehydrogenase activity"/>
    <property type="evidence" value="ECO:0000318"/>
    <property type="project" value="GO_Central"/>
</dbReference>
<reference evidence="9" key="4">
    <citation type="submission" date="2025-09" db="UniProtKB">
        <authorList>
            <consortium name="Ensembl"/>
        </authorList>
    </citation>
    <scope>IDENTIFICATION</scope>
</reference>
<accession>F6V6J6</accession>
<dbReference type="InterPro" id="IPR036188">
    <property type="entry name" value="FAD/NAD-bd_sf"/>
</dbReference>
<organism evidence="9 10">
    <name type="scientific">Ciona intestinalis</name>
    <name type="common">Transparent sea squirt</name>
    <name type="synonym">Ascidia intestinalis</name>
    <dbReference type="NCBI Taxonomy" id="7719"/>
    <lineage>
        <taxon>Eukaryota</taxon>
        <taxon>Metazoa</taxon>
        <taxon>Chordata</taxon>
        <taxon>Tunicata</taxon>
        <taxon>Ascidiacea</taxon>
        <taxon>Phlebobranchia</taxon>
        <taxon>Cionidae</taxon>
        <taxon>Ciona</taxon>
    </lineage>
</organism>
<dbReference type="OMA" id="SDHMIFF"/>
<dbReference type="Proteomes" id="UP000008144">
    <property type="component" value="Chromosome 10"/>
</dbReference>
<evidence type="ECO:0000313" key="10">
    <source>
        <dbReference type="Proteomes" id="UP000008144"/>
    </source>
</evidence>
<dbReference type="STRING" id="7719.ENSCINP00000012063"/>
<evidence type="ECO:0000256" key="3">
    <source>
        <dbReference type="ARBA" id="ARBA00022630"/>
    </source>
</evidence>
<dbReference type="Gene3D" id="3.30.560.10">
    <property type="entry name" value="Glucose Oxidase, domain 3"/>
    <property type="match status" value="1"/>
</dbReference>
<comment type="cofactor">
    <cofactor evidence="1 5">
        <name>FAD</name>
        <dbReference type="ChEBI" id="CHEBI:57692"/>
    </cofactor>
</comment>
<evidence type="ECO:0000313" key="9">
    <source>
        <dbReference type="Ensembl" id="ENSCINP00000012063.3"/>
    </source>
</evidence>
<dbReference type="InterPro" id="IPR007867">
    <property type="entry name" value="GMC_OxRtase_C"/>
</dbReference>
<dbReference type="PANTHER" id="PTHR11552:SF147">
    <property type="entry name" value="CHOLINE DEHYDROGENASE, MITOCHONDRIAL"/>
    <property type="match status" value="1"/>
</dbReference>
<reference evidence="9" key="3">
    <citation type="submission" date="2025-08" db="UniProtKB">
        <authorList>
            <consortium name="Ensembl"/>
        </authorList>
    </citation>
    <scope>IDENTIFICATION</scope>
</reference>
<sequence>IDQPDEEYDFIIVGAGTAGNVIANRLTERPNTKVLLLEAGDNDAPNIYISVPMLAPYVQGTDADWMYRTEPQKHGCKLLENNISFWPRGKVLGGSSSMHYMWYVRGGKDDFDSWEKSGATGWSYKDVLPYFKKSEQAMHTNMTEDFHGTDGYLKTSYPYNSELANLFVKAGEELGYDHTDYNGERMLGFHLAQQTLYKGRRQSSATSFLHSVIKERRNRLHIVGRAHVRQIVFEEGEDGRKRASGVIYVRDDVEVKVRARKEVIVSGGAVGSPQLLMLSGIGPKQHLKDTGIPLVADLPGVGQNMQDHVQVPATFRAETEGLTMGDKTFLSSVLEYVIGSTGPLGHTGADAQALVRSTMAETARDWLPDIQLVLLSAEWTRSNMKLFKNVLNLKQEFADRLEKLADKRNTNTFSNFLVYSCLLRPVSVGYIKLRSSNYLDHPVIQPNYLSNQKDVDVLIEGISRPMVWIQSHETPTTGVCRLYDQCKSWHCRSDQFYECMSRSLTMTIFHPIGTAKIGSLSDVMAVVDPRLRVYKVEGLRVADASVMPSIPSANTQAACYMIGEKAADMIKEDW</sequence>
<dbReference type="PROSITE" id="PS00624">
    <property type="entry name" value="GMC_OXRED_2"/>
    <property type="match status" value="1"/>
</dbReference>
<dbReference type="Pfam" id="PF00732">
    <property type="entry name" value="GMC_oxred_N"/>
    <property type="match status" value="1"/>
</dbReference>
<evidence type="ECO:0000256" key="1">
    <source>
        <dbReference type="ARBA" id="ARBA00001974"/>
    </source>
</evidence>
<protein>
    <recommendedName>
        <fullName evidence="7 8">Glucose-methanol-choline oxidoreductase N-terminal domain-containing protein</fullName>
    </recommendedName>
</protein>
<name>F6V6J6_CIOIN</name>
<dbReference type="HOGENOM" id="CLU_002865_7_0_1"/>
<dbReference type="InterPro" id="IPR000172">
    <property type="entry name" value="GMC_OxRdtase_N"/>
</dbReference>
<dbReference type="PANTHER" id="PTHR11552">
    <property type="entry name" value="GLUCOSE-METHANOL-CHOLINE GMC OXIDOREDUCTASE"/>
    <property type="match status" value="1"/>
</dbReference>
<evidence type="ECO:0000256" key="5">
    <source>
        <dbReference type="PIRSR" id="PIRSR000137-2"/>
    </source>
</evidence>
<keyword evidence="4 5" id="KW-0274">FAD</keyword>
<dbReference type="PIRSF" id="PIRSF000137">
    <property type="entry name" value="Alcohol_oxidase"/>
    <property type="match status" value="1"/>
</dbReference>
<feature type="binding site" evidence="5">
    <location>
        <position position="228"/>
    </location>
    <ligand>
        <name>FAD</name>
        <dbReference type="ChEBI" id="CHEBI:57692"/>
    </ligand>
</feature>
<proteinExistence type="inferred from homology"/>
<dbReference type="EMBL" id="EAAA01000466">
    <property type="status" value="NOT_ANNOTATED_CDS"/>
    <property type="molecule type" value="Genomic_DNA"/>
</dbReference>
<feature type="domain" description="Glucose-methanol-choline oxidoreductase N-terminal" evidence="7">
    <location>
        <begin position="89"/>
        <end position="112"/>
    </location>
</feature>
<dbReference type="GeneTree" id="ENSGT00940000165117"/>
<dbReference type="GO" id="GO:0050660">
    <property type="term" value="F:flavin adenine dinucleotide binding"/>
    <property type="evidence" value="ECO:0007669"/>
    <property type="project" value="InterPro"/>
</dbReference>
<dbReference type="AlphaFoldDB" id="F6V6J6"/>
<reference evidence="10" key="1">
    <citation type="journal article" date="2002" name="Science">
        <title>The draft genome of Ciona intestinalis: insights into chordate and vertebrate origins.</title>
        <authorList>
            <person name="Dehal P."/>
            <person name="Satou Y."/>
            <person name="Campbell R.K."/>
            <person name="Chapman J."/>
            <person name="Degnan B."/>
            <person name="De Tomaso A."/>
            <person name="Davidson B."/>
            <person name="Di Gregorio A."/>
            <person name="Gelpke M."/>
            <person name="Goodstein D.M."/>
            <person name="Harafuji N."/>
            <person name="Hastings K.E."/>
            <person name="Ho I."/>
            <person name="Hotta K."/>
            <person name="Huang W."/>
            <person name="Kawashima T."/>
            <person name="Lemaire P."/>
            <person name="Martinez D."/>
            <person name="Meinertzhagen I.A."/>
            <person name="Necula S."/>
            <person name="Nonaka M."/>
            <person name="Putnam N."/>
            <person name="Rash S."/>
            <person name="Saiga H."/>
            <person name="Satake M."/>
            <person name="Terry A."/>
            <person name="Yamada L."/>
            <person name="Wang H.G."/>
            <person name="Awazu S."/>
            <person name="Azumi K."/>
            <person name="Boore J."/>
            <person name="Branno M."/>
            <person name="Chin-Bow S."/>
            <person name="DeSantis R."/>
            <person name="Doyle S."/>
            <person name="Francino P."/>
            <person name="Keys D.N."/>
            <person name="Haga S."/>
            <person name="Hayashi H."/>
            <person name="Hino K."/>
            <person name="Imai K.S."/>
            <person name="Inaba K."/>
            <person name="Kano S."/>
            <person name="Kobayashi K."/>
            <person name="Kobayashi M."/>
            <person name="Lee B.I."/>
            <person name="Makabe K.W."/>
            <person name="Manohar C."/>
            <person name="Matassi G."/>
            <person name="Medina M."/>
            <person name="Mochizuki Y."/>
            <person name="Mount S."/>
            <person name="Morishita T."/>
            <person name="Miura S."/>
            <person name="Nakayama A."/>
            <person name="Nishizaka S."/>
            <person name="Nomoto H."/>
            <person name="Ohta F."/>
            <person name="Oishi K."/>
            <person name="Rigoutsos I."/>
            <person name="Sano M."/>
            <person name="Sasaki A."/>
            <person name="Sasakura Y."/>
            <person name="Shoguchi E."/>
            <person name="Shin-i T."/>
            <person name="Spagnuolo A."/>
            <person name="Stainier D."/>
            <person name="Suzuki M.M."/>
            <person name="Tassy O."/>
            <person name="Takatori N."/>
            <person name="Tokuoka M."/>
            <person name="Yagi K."/>
            <person name="Yoshizaki F."/>
            <person name="Wada S."/>
            <person name="Zhang C."/>
            <person name="Hyatt P.D."/>
            <person name="Larimer F."/>
            <person name="Detter C."/>
            <person name="Doggett N."/>
            <person name="Glavina T."/>
            <person name="Hawkins T."/>
            <person name="Richardson P."/>
            <person name="Lucas S."/>
            <person name="Kohara Y."/>
            <person name="Levine M."/>
            <person name="Satoh N."/>
            <person name="Rokhsar D.S."/>
        </authorList>
    </citation>
    <scope>NUCLEOTIDE SEQUENCE [LARGE SCALE GENOMIC DNA]</scope>
</reference>
<dbReference type="Gene3D" id="3.50.50.60">
    <property type="entry name" value="FAD/NAD(P)-binding domain"/>
    <property type="match status" value="1"/>
</dbReference>
<dbReference type="Ensembl" id="ENSCINT00000012063.3">
    <property type="protein sequence ID" value="ENSCINP00000012063.3"/>
    <property type="gene ID" value="ENSCING00000005838.3"/>
</dbReference>
<dbReference type="PROSITE" id="PS00623">
    <property type="entry name" value="GMC_OXRED_1"/>
    <property type="match status" value="1"/>
</dbReference>
<keyword evidence="3 6" id="KW-0285">Flavoprotein</keyword>
<dbReference type="Pfam" id="PF05199">
    <property type="entry name" value="GMC_oxred_C"/>
    <property type="match status" value="1"/>
</dbReference>
<feature type="binding site" evidence="5">
    <location>
        <position position="91"/>
    </location>
    <ligand>
        <name>FAD</name>
        <dbReference type="ChEBI" id="CHEBI:57692"/>
    </ligand>
</feature>
<evidence type="ECO:0000256" key="2">
    <source>
        <dbReference type="ARBA" id="ARBA00010790"/>
    </source>
</evidence>
<reference evidence="9" key="2">
    <citation type="journal article" date="2008" name="Genome Biol.">
        <title>Improved genome assembly and evidence-based global gene model set for the chordate Ciona intestinalis: new insight into intron and operon populations.</title>
        <authorList>
            <person name="Satou Y."/>
            <person name="Mineta K."/>
            <person name="Ogasawara M."/>
            <person name="Sasakura Y."/>
            <person name="Shoguchi E."/>
            <person name="Ueno K."/>
            <person name="Yamada L."/>
            <person name="Matsumoto J."/>
            <person name="Wasserscheid J."/>
            <person name="Dewar K."/>
            <person name="Wiley G.B."/>
            <person name="Macmil S.L."/>
            <person name="Roe B.A."/>
            <person name="Zeller R.W."/>
            <person name="Hastings K.E."/>
            <person name="Lemaire P."/>
            <person name="Lindquist E."/>
            <person name="Endo T."/>
            <person name="Hotta K."/>
            <person name="Inaba K."/>
        </authorList>
    </citation>
    <scope>NUCLEOTIDE SEQUENCE [LARGE SCALE GENOMIC DNA]</scope>
    <source>
        <strain evidence="9">wild type</strain>
    </source>
</reference>